<dbReference type="Proteomes" id="UP000003280">
    <property type="component" value="Unassembled WGS sequence"/>
</dbReference>
<dbReference type="EMBL" id="AEEH01000019">
    <property type="protein sequence ID" value="EFM25968.1"/>
    <property type="molecule type" value="Genomic_DNA"/>
</dbReference>
<proteinExistence type="predicted"/>
<accession>E0NK23</accession>
<comment type="caution">
    <text evidence="1">The sequence shown here is derived from an EMBL/GenBank/DDBJ whole genome shotgun (WGS) entry which is preliminary data.</text>
</comment>
<evidence type="ECO:0000313" key="1">
    <source>
        <dbReference type="EMBL" id="EFM25968.1"/>
    </source>
</evidence>
<name>E0NK23_9FIRM</name>
<gene>
    <name evidence="1" type="ORF">HMPREF9225_0512</name>
</gene>
<evidence type="ECO:0000313" key="2">
    <source>
        <dbReference type="Proteomes" id="UP000003280"/>
    </source>
</evidence>
<protein>
    <submittedName>
        <fullName evidence="1">Uncharacterized protein</fullName>
    </submittedName>
</protein>
<dbReference type="HOGENOM" id="CLU_3028275_0_0_9"/>
<reference evidence="1 2" key="1">
    <citation type="submission" date="2010-07" db="EMBL/GenBank/DDBJ databases">
        <authorList>
            <person name="Muzny D."/>
            <person name="Qin X."/>
            <person name="Deng J."/>
            <person name="Jiang H."/>
            <person name="Liu Y."/>
            <person name="Qu J."/>
            <person name="Song X.-Z."/>
            <person name="Zhang L."/>
            <person name="Thornton R."/>
            <person name="Coyle M."/>
            <person name="Francisco L."/>
            <person name="Jackson L."/>
            <person name="Javaid M."/>
            <person name="Korchina V."/>
            <person name="Kovar C."/>
            <person name="Mata R."/>
            <person name="Mathew T."/>
            <person name="Ngo R."/>
            <person name="Nguyen L."/>
            <person name="Nguyen N."/>
            <person name="Okwuonu G."/>
            <person name="Ongeri F."/>
            <person name="Pham C."/>
            <person name="Simmons D."/>
            <person name="Wilczek-Boney K."/>
            <person name="Hale W."/>
            <person name="Jakkamsetti A."/>
            <person name="Pham P."/>
            <person name="Ruth R."/>
            <person name="San Lucas F."/>
            <person name="Warren J."/>
            <person name="Zhang J."/>
            <person name="Zhao Z."/>
            <person name="Zhou C."/>
            <person name="Zhu D."/>
            <person name="Lee S."/>
            <person name="Bess C."/>
            <person name="Blankenburg K."/>
            <person name="Forbes L."/>
            <person name="Fu Q."/>
            <person name="Gubbala S."/>
            <person name="Hirani K."/>
            <person name="Jayaseelan J.C."/>
            <person name="Lara F."/>
            <person name="Munidasa M."/>
            <person name="Palculict T."/>
            <person name="Patil S."/>
            <person name="Pu L.-L."/>
            <person name="Saada N."/>
            <person name="Tang L."/>
            <person name="Weissenberger G."/>
            <person name="Zhu Y."/>
            <person name="Hemphill L."/>
            <person name="Shang Y."/>
            <person name="Youmans B."/>
            <person name="Ayvaz T."/>
            <person name="Ross M."/>
            <person name="Santibanez J."/>
            <person name="Aqrawi P."/>
            <person name="Gross S."/>
            <person name="Joshi V."/>
            <person name="Fowler G."/>
            <person name="Nazareth L."/>
            <person name="Reid J."/>
            <person name="Worley K."/>
            <person name="Petrosino J."/>
            <person name="Highlander S."/>
            <person name="Gibbs R."/>
        </authorList>
    </citation>
    <scope>NUCLEOTIDE SEQUENCE [LARGE SCALE GENOMIC DNA]</scope>
    <source>
        <strain evidence="1 2">ATCC BAA-1640</strain>
    </source>
</reference>
<keyword evidence="2" id="KW-1185">Reference proteome</keyword>
<organism evidence="1 2">
    <name type="scientific">Peptoniphilus duerdenii ATCC BAA-1640</name>
    <dbReference type="NCBI Taxonomy" id="862517"/>
    <lineage>
        <taxon>Bacteria</taxon>
        <taxon>Bacillati</taxon>
        <taxon>Bacillota</taxon>
        <taxon>Tissierellia</taxon>
        <taxon>Tissierellales</taxon>
        <taxon>Peptoniphilaceae</taxon>
        <taxon>Peptoniphilus</taxon>
    </lineage>
</organism>
<dbReference type="AlphaFoldDB" id="E0NK23"/>
<sequence>MGAAGVIEELKARVPYTGWADKYTESAGGENYTSRTDIQVNQNHPLMNGWFEQAL</sequence>